<dbReference type="AlphaFoldDB" id="X1MPW6"/>
<protein>
    <submittedName>
        <fullName evidence="1">Uncharacterized protein</fullName>
    </submittedName>
</protein>
<accession>X1MPW6</accession>
<dbReference type="EMBL" id="BARV01027085">
    <property type="protein sequence ID" value="GAI33692.1"/>
    <property type="molecule type" value="Genomic_DNA"/>
</dbReference>
<evidence type="ECO:0000313" key="1">
    <source>
        <dbReference type="EMBL" id="GAI33692.1"/>
    </source>
</evidence>
<comment type="caution">
    <text evidence="1">The sequence shown here is derived from an EMBL/GenBank/DDBJ whole genome shotgun (WGS) entry which is preliminary data.</text>
</comment>
<name>X1MPW6_9ZZZZ</name>
<feature type="non-terminal residue" evidence="1">
    <location>
        <position position="1"/>
    </location>
</feature>
<proteinExistence type="predicted"/>
<organism evidence="1">
    <name type="scientific">marine sediment metagenome</name>
    <dbReference type="NCBI Taxonomy" id="412755"/>
    <lineage>
        <taxon>unclassified sequences</taxon>
        <taxon>metagenomes</taxon>
        <taxon>ecological metagenomes</taxon>
    </lineage>
</organism>
<sequence>FSIFFQQILNLLLQSGQVENSFSIGVPHSGRYILTHNLYHNSI</sequence>
<reference evidence="1" key="1">
    <citation type="journal article" date="2014" name="Front. Microbiol.">
        <title>High frequency of phylogenetically diverse reductive dehalogenase-homologous genes in deep subseafloor sedimentary metagenomes.</title>
        <authorList>
            <person name="Kawai M."/>
            <person name="Futagami T."/>
            <person name="Toyoda A."/>
            <person name="Takaki Y."/>
            <person name="Nishi S."/>
            <person name="Hori S."/>
            <person name="Arai W."/>
            <person name="Tsubouchi T."/>
            <person name="Morono Y."/>
            <person name="Uchiyama I."/>
            <person name="Ito T."/>
            <person name="Fujiyama A."/>
            <person name="Inagaki F."/>
            <person name="Takami H."/>
        </authorList>
    </citation>
    <scope>NUCLEOTIDE SEQUENCE</scope>
    <source>
        <strain evidence="1">Expedition CK06-06</strain>
    </source>
</reference>
<gene>
    <name evidence="1" type="ORF">S06H3_43641</name>
</gene>